<reference evidence="2 3" key="1">
    <citation type="submission" date="2023-07" db="EMBL/GenBank/DDBJ databases">
        <title>Genomic Encyclopedia of Type Strains, Phase IV (KMG-IV): sequencing the most valuable type-strain genomes for metagenomic binning, comparative biology and taxonomic classification.</title>
        <authorList>
            <person name="Goeker M."/>
        </authorList>
    </citation>
    <scope>NUCLEOTIDE SEQUENCE [LARGE SCALE GENOMIC DNA]</scope>
    <source>
        <strain evidence="2 3">DSM 5896</strain>
    </source>
</reference>
<dbReference type="EMBL" id="JAUSVK010000001">
    <property type="protein sequence ID" value="MDQ0390832.1"/>
    <property type="molecule type" value="Genomic_DNA"/>
</dbReference>
<proteinExistence type="predicted"/>
<evidence type="ECO:0000313" key="2">
    <source>
        <dbReference type="EMBL" id="MDQ0390832.1"/>
    </source>
</evidence>
<dbReference type="RefSeq" id="WP_307422280.1">
    <property type="nucleotide sequence ID" value="NZ_JAUSVK010000001.1"/>
</dbReference>
<dbReference type="Proteomes" id="UP001237448">
    <property type="component" value="Unassembled WGS sequence"/>
</dbReference>
<evidence type="ECO:0000256" key="1">
    <source>
        <dbReference type="SAM" id="Coils"/>
    </source>
</evidence>
<dbReference type="InterPro" id="IPR009579">
    <property type="entry name" value="DUF1192"/>
</dbReference>
<protein>
    <submittedName>
        <fullName evidence="2">Uncharacterized small protein (DUF1192 family)</fullName>
    </submittedName>
</protein>
<feature type="coiled-coil region" evidence="1">
    <location>
        <begin position="26"/>
        <end position="53"/>
    </location>
</feature>
<organism evidence="2 3">
    <name type="scientific">Labrys monachus</name>
    <dbReference type="NCBI Taxonomy" id="217067"/>
    <lineage>
        <taxon>Bacteria</taxon>
        <taxon>Pseudomonadati</taxon>
        <taxon>Pseudomonadota</taxon>
        <taxon>Alphaproteobacteria</taxon>
        <taxon>Hyphomicrobiales</taxon>
        <taxon>Xanthobacteraceae</taxon>
        <taxon>Labrys</taxon>
    </lineage>
</organism>
<comment type="caution">
    <text evidence="2">The sequence shown here is derived from an EMBL/GenBank/DDBJ whole genome shotgun (WGS) entry which is preliminary data.</text>
</comment>
<dbReference type="Pfam" id="PF06698">
    <property type="entry name" value="DUF1192"/>
    <property type="match status" value="1"/>
</dbReference>
<keyword evidence="3" id="KW-1185">Reference proteome</keyword>
<keyword evidence="1" id="KW-0175">Coiled coil</keyword>
<accession>A0ABU0F893</accession>
<evidence type="ECO:0000313" key="3">
    <source>
        <dbReference type="Proteomes" id="UP001237448"/>
    </source>
</evidence>
<name>A0ABU0F893_9HYPH</name>
<sequence length="65" mass="7303">MTLFDDEPRRPPAQHQIGQDLSALSLHELDERIELLKAEIARLEEARKRKAASLSAASAFFKTGK</sequence>
<gene>
    <name evidence="2" type="ORF">J3R73_000624</name>
</gene>